<accession>J3LVD1</accession>
<evidence type="ECO:0000256" key="1">
    <source>
        <dbReference type="ARBA" id="ARBA00023015"/>
    </source>
</evidence>
<keyword evidence="6" id="KW-1185">Reference proteome</keyword>
<dbReference type="eggNOG" id="ENOG502QU5D">
    <property type="taxonomic scope" value="Eukaryota"/>
</dbReference>
<evidence type="ECO:0000256" key="2">
    <source>
        <dbReference type="ARBA" id="ARBA00023163"/>
    </source>
</evidence>
<feature type="compositionally biased region" description="Basic and acidic residues" evidence="4">
    <location>
        <begin position="208"/>
        <end position="217"/>
    </location>
</feature>
<reference evidence="5" key="1">
    <citation type="journal article" date="2013" name="Nat. Commun.">
        <title>Whole-genome sequencing of Oryza brachyantha reveals mechanisms underlying Oryza genome evolution.</title>
        <authorList>
            <person name="Chen J."/>
            <person name="Huang Q."/>
            <person name="Gao D."/>
            <person name="Wang J."/>
            <person name="Lang Y."/>
            <person name="Liu T."/>
            <person name="Li B."/>
            <person name="Bai Z."/>
            <person name="Luis Goicoechea J."/>
            <person name="Liang C."/>
            <person name="Chen C."/>
            <person name="Zhang W."/>
            <person name="Sun S."/>
            <person name="Liao Y."/>
            <person name="Zhang X."/>
            <person name="Yang L."/>
            <person name="Song C."/>
            <person name="Wang M."/>
            <person name="Shi J."/>
            <person name="Liu G."/>
            <person name="Liu J."/>
            <person name="Zhou H."/>
            <person name="Zhou W."/>
            <person name="Yu Q."/>
            <person name="An N."/>
            <person name="Chen Y."/>
            <person name="Cai Q."/>
            <person name="Wang B."/>
            <person name="Liu B."/>
            <person name="Min J."/>
            <person name="Huang Y."/>
            <person name="Wu H."/>
            <person name="Li Z."/>
            <person name="Zhang Y."/>
            <person name="Yin Y."/>
            <person name="Song W."/>
            <person name="Jiang J."/>
            <person name="Jackson S.A."/>
            <person name="Wing R.A."/>
            <person name="Wang J."/>
            <person name="Chen M."/>
        </authorList>
    </citation>
    <scope>NUCLEOTIDE SEQUENCE [LARGE SCALE GENOMIC DNA]</scope>
    <source>
        <strain evidence="5">cv. IRGC 101232</strain>
    </source>
</reference>
<evidence type="ECO:0000313" key="5">
    <source>
        <dbReference type="EnsemblPlants" id="OB04G11060.1"/>
    </source>
</evidence>
<dbReference type="Proteomes" id="UP000006038">
    <property type="component" value="Chromosome 4"/>
</dbReference>
<comment type="caution">
    <text evidence="3">Lacks conserved residue(s) required for the propagation of feature annotation.</text>
</comment>
<dbReference type="Pfam" id="PF03514">
    <property type="entry name" value="GRAS"/>
    <property type="match status" value="1"/>
</dbReference>
<keyword evidence="1" id="KW-0805">Transcription regulation</keyword>
<evidence type="ECO:0000313" key="6">
    <source>
        <dbReference type="Proteomes" id="UP000006038"/>
    </source>
</evidence>
<keyword evidence="2" id="KW-0804">Transcription</keyword>
<proteinExistence type="inferred from homology"/>
<dbReference type="HOGENOM" id="CLU_1047229_0_0_1"/>
<dbReference type="InterPro" id="IPR005202">
    <property type="entry name" value="TF_GRAS"/>
</dbReference>
<name>J3LVD1_ORYBR</name>
<dbReference type="EnsemblPlants" id="OB04G11060.1">
    <property type="protein sequence ID" value="OB04G11060.1"/>
    <property type="gene ID" value="OB04G11060"/>
</dbReference>
<sequence length="266" mass="30065">MAIKDRFSGNPEGLTRTNHKPEWATITRVGESRQELQKTGARLARIATALGMAFEFHAMVDRLEDFRLWMLHVKRGKCVTVNCVLTMHRLLRDDSDVALADFLGLAHSTGTAILLLGEHEGGSLNSGRWEAHFVHALWYYVATFDAVDAAGLLDVSPARAKVEEMFALEIRNAVAFEGTERFELHESSAGWWRRVQEHRHRRPGGDAGPHDREDVRRPRQVQRAGAGRWRGAHAPVAGPAALHRGDVDIGQRRRQRRRQHRVGVHH</sequence>
<protein>
    <submittedName>
        <fullName evidence="5">Uncharacterized protein</fullName>
    </submittedName>
</protein>
<feature type="compositionally biased region" description="Basic residues" evidence="4">
    <location>
        <begin position="252"/>
        <end position="266"/>
    </location>
</feature>
<feature type="region of interest" description="SAW" evidence="3">
    <location>
        <begin position="175"/>
        <end position="256"/>
    </location>
</feature>
<feature type="region of interest" description="Leucine repeat II (LRII)" evidence="3">
    <location>
        <begin position="38"/>
        <end position="70"/>
    </location>
</feature>
<organism evidence="5">
    <name type="scientific">Oryza brachyantha</name>
    <name type="common">malo sina</name>
    <dbReference type="NCBI Taxonomy" id="4533"/>
    <lineage>
        <taxon>Eukaryota</taxon>
        <taxon>Viridiplantae</taxon>
        <taxon>Streptophyta</taxon>
        <taxon>Embryophyta</taxon>
        <taxon>Tracheophyta</taxon>
        <taxon>Spermatophyta</taxon>
        <taxon>Magnoliopsida</taxon>
        <taxon>Liliopsida</taxon>
        <taxon>Poales</taxon>
        <taxon>Poaceae</taxon>
        <taxon>BOP clade</taxon>
        <taxon>Oryzoideae</taxon>
        <taxon>Oryzeae</taxon>
        <taxon>Oryzinae</taxon>
        <taxon>Oryza</taxon>
    </lineage>
</organism>
<dbReference type="STRING" id="4533.J3LVD1"/>
<dbReference type="PROSITE" id="PS50985">
    <property type="entry name" value="GRAS"/>
    <property type="match status" value="1"/>
</dbReference>
<evidence type="ECO:0000256" key="3">
    <source>
        <dbReference type="PROSITE-ProRule" id="PRU01191"/>
    </source>
</evidence>
<dbReference type="Gramene" id="OB04G11060.1">
    <property type="protein sequence ID" value="OB04G11060.1"/>
    <property type="gene ID" value="OB04G11060"/>
</dbReference>
<dbReference type="PANTHER" id="PTHR31636">
    <property type="entry name" value="OSJNBA0084A10.13 PROTEIN-RELATED"/>
    <property type="match status" value="1"/>
</dbReference>
<evidence type="ECO:0000256" key="4">
    <source>
        <dbReference type="SAM" id="MobiDB-lite"/>
    </source>
</evidence>
<comment type="similarity">
    <text evidence="3">Belongs to the GRAS family.</text>
</comment>
<feature type="region of interest" description="Disordered" evidence="4">
    <location>
        <begin position="199"/>
        <end position="266"/>
    </location>
</feature>
<dbReference type="AlphaFoldDB" id="J3LVD1"/>
<reference evidence="5" key="2">
    <citation type="submission" date="2013-04" db="UniProtKB">
        <authorList>
            <consortium name="EnsemblPlants"/>
        </authorList>
    </citation>
    <scope>IDENTIFICATION</scope>
</reference>